<comment type="subcellular location">
    <subcellularLocation>
        <location evidence="6">Cytoplasm</location>
    </subcellularLocation>
</comment>
<accession>E8V8U4</accession>
<gene>
    <name evidence="6" type="primary">purS</name>
    <name evidence="7" type="ordered locus">AciPR4_3377</name>
</gene>
<organism evidence="7 8">
    <name type="scientific">Terriglobus saanensis (strain ATCC BAA-1853 / DSM 23119 / SP1PR4)</name>
    <dbReference type="NCBI Taxonomy" id="401053"/>
    <lineage>
        <taxon>Bacteria</taxon>
        <taxon>Pseudomonadati</taxon>
        <taxon>Acidobacteriota</taxon>
        <taxon>Terriglobia</taxon>
        <taxon>Terriglobales</taxon>
        <taxon>Acidobacteriaceae</taxon>
        <taxon>Terriglobus</taxon>
    </lineage>
</organism>
<dbReference type="PANTHER" id="PTHR34696">
    <property type="entry name" value="PHOSPHORIBOSYLFORMYLGLYCINAMIDINE SYNTHASE SUBUNIT PURS"/>
    <property type="match status" value="1"/>
</dbReference>
<dbReference type="Proteomes" id="UP000006844">
    <property type="component" value="Chromosome"/>
</dbReference>
<dbReference type="EC" id="6.3.5.3" evidence="6"/>
<comment type="subunit">
    <text evidence="6">Part of the FGAM synthase complex composed of 1 PurL, 1 PurQ and 2 PurS subunits.</text>
</comment>
<comment type="pathway">
    <text evidence="6">Purine metabolism; IMP biosynthesis via de novo pathway; 5-amino-1-(5-phospho-D-ribosyl)imidazole from N(2)-formyl-N(1)-(5-phospho-D-ribosyl)glycinamide: step 1/2.</text>
</comment>
<dbReference type="InterPro" id="IPR003850">
    <property type="entry name" value="PurS"/>
</dbReference>
<dbReference type="UniPathway" id="UPA00074">
    <property type="reaction ID" value="UER00128"/>
</dbReference>
<dbReference type="NCBIfam" id="NF004630">
    <property type="entry name" value="PRK05974.1"/>
    <property type="match status" value="1"/>
</dbReference>
<evidence type="ECO:0000313" key="7">
    <source>
        <dbReference type="EMBL" id="ADV84131.1"/>
    </source>
</evidence>
<evidence type="ECO:0000256" key="4">
    <source>
        <dbReference type="ARBA" id="ARBA00022755"/>
    </source>
</evidence>
<evidence type="ECO:0000313" key="8">
    <source>
        <dbReference type="Proteomes" id="UP000006844"/>
    </source>
</evidence>
<dbReference type="AlphaFoldDB" id="E8V8U4"/>
<evidence type="ECO:0000256" key="2">
    <source>
        <dbReference type="ARBA" id="ARBA00022598"/>
    </source>
</evidence>
<keyword evidence="2 6" id="KW-0436">Ligase</keyword>
<evidence type="ECO:0000256" key="6">
    <source>
        <dbReference type="HAMAP-Rule" id="MF_01926"/>
    </source>
</evidence>
<comment type="catalytic activity">
    <reaction evidence="6">
        <text>N(2)-formyl-N(1)-(5-phospho-beta-D-ribosyl)glycinamide + L-glutamine + ATP + H2O = 2-formamido-N(1)-(5-O-phospho-beta-D-ribosyl)acetamidine + L-glutamate + ADP + phosphate + H(+)</text>
        <dbReference type="Rhea" id="RHEA:17129"/>
        <dbReference type="ChEBI" id="CHEBI:15377"/>
        <dbReference type="ChEBI" id="CHEBI:15378"/>
        <dbReference type="ChEBI" id="CHEBI:29985"/>
        <dbReference type="ChEBI" id="CHEBI:30616"/>
        <dbReference type="ChEBI" id="CHEBI:43474"/>
        <dbReference type="ChEBI" id="CHEBI:58359"/>
        <dbReference type="ChEBI" id="CHEBI:147286"/>
        <dbReference type="ChEBI" id="CHEBI:147287"/>
        <dbReference type="ChEBI" id="CHEBI:456216"/>
        <dbReference type="EC" id="6.3.5.3"/>
    </reaction>
</comment>
<keyword evidence="8" id="KW-1185">Reference proteome</keyword>
<keyword evidence="4 6" id="KW-0658">Purine biosynthesis</keyword>
<dbReference type="Pfam" id="PF02700">
    <property type="entry name" value="PurS"/>
    <property type="match status" value="1"/>
</dbReference>
<keyword evidence="3 6" id="KW-0547">Nucleotide-binding</keyword>
<name>E8V8U4_TERSS</name>
<dbReference type="GO" id="GO:0005524">
    <property type="term" value="F:ATP binding"/>
    <property type="evidence" value="ECO:0007669"/>
    <property type="project" value="UniProtKB-UniRule"/>
</dbReference>
<keyword evidence="1 6" id="KW-0963">Cytoplasm</keyword>
<dbReference type="PANTHER" id="PTHR34696:SF1">
    <property type="entry name" value="PHOSPHORIBOSYLFORMYLGLYCINAMIDINE SYNTHASE SUBUNIT PURS"/>
    <property type="match status" value="1"/>
</dbReference>
<dbReference type="GO" id="GO:0006189">
    <property type="term" value="P:'de novo' IMP biosynthetic process"/>
    <property type="evidence" value="ECO:0007669"/>
    <property type="project" value="UniProtKB-UniRule"/>
</dbReference>
<dbReference type="eggNOG" id="COG1828">
    <property type="taxonomic scope" value="Bacteria"/>
</dbReference>
<dbReference type="EMBL" id="CP002467">
    <property type="protein sequence ID" value="ADV84131.1"/>
    <property type="molecule type" value="Genomic_DNA"/>
</dbReference>
<evidence type="ECO:0000256" key="3">
    <source>
        <dbReference type="ARBA" id="ARBA00022741"/>
    </source>
</evidence>
<sequence length="88" mass="10003">MSLYNFPMKAHVYVTLKRTVLDAQGQTIANSLRRLHHPAVTDVRQGKYFVLTLEDSLAHDAAKSEVERIASEVLTNPVIEEFTYTLEN</sequence>
<dbReference type="SUPFAM" id="SSF82697">
    <property type="entry name" value="PurS-like"/>
    <property type="match status" value="1"/>
</dbReference>
<dbReference type="Gene3D" id="3.30.1280.10">
    <property type="entry name" value="Phosphoribosylformylglycinamidine synthase subunit PurS"/>
    <property type="match status" value="1"/>
</dbReference>
<protein>
    <recommendedName>
        <fullName evidence="6">Phosphoribosylformylglycinamidine synthase subunit PurS</fullName>
        <shortName evidence="6">FGAM synthase</shortName>
        <ecNumber evidence="6">6.3.5.3</ecNumber>
    </recommendedName>
    <alternativeName>
        <fullName evidence="6">Formylglycinamide ribonucleotide amidotransferase subunit III</fullName>
        <shortName evidence="6">FGAR amidotransferase III</shortName>
        <shortName evidence="6">FGAR-AT III</shortName>
    </alternativeName>
    <alternativeName>
        <fullName evidence="6">Phosphoribosylformylglycinamidine synthase subunit III</fullName>
    </alternativeName>
</protein>
<dbReference type="GO" id="GO:0004642">
    <property type="term" value="F:phosphoribosylformylglycinamidine synthase activity"/>
    <property type="evidence" value="ECO:0007669"/>
    <property type="project" value="UniProtKB-UniRule"/>
</dbReference>
<comment type="similarity">
    <text evidence="6">Belongs to the PurS family.</text>
</comment>
<dbReference type="HAMAP" id="MF_01926">
    <property type="entry name" value="PurS"/>
    <property type="match status" value="1"/>
</dbReference>
<dbReference type="InterPro" id="IPR036604">
    <property type="entry name" value="PurS-like_sf"/>
</dbReference>
<evidence type="ECO:0000256" key="1">
    <source>
        <dbReference type="ARBA" id="ARBA00022490"/>
    </source>
</evidence>
<reference evidence="7 8" key="1">
    <citation type="journal article" date="2012" name="Stand. Genomic Sci.">
        <title>Complete genome sequence of Terriglobus saanensis type strain SP1PR4(T), an Acidobacteria from tundra soil.</title>
        <authorList>
            <person name="Rawat S.R."/>
            <person name="Mannisto M.K."/>
            <person name="Starovoytov V."/>
            <person name="Goodwin L."/>
            <person name="Nolan M."/>
            <person name="Hauser L."/>
            <person name="Land M."/>
            <person name="Davenport K.W."/>
            <person name="Woyke T."/>
            <person name="Haggblom M.M."/>
        </authorList>
    </citation>
    <scope>NUCLEOTIDE SEQUENCE</scope>
    <source>
        <strain evidence="8">ATCC BAA-1853 / DSM 23119 / SP1PR4</strain>
    </source>
</reference>
<dbReference type="RefSeq" id="WP_013569862.1">
    <property type="nucleotide sequence ID" value="NC_014963.1"/>
</dbReference>
<dbReference type="NCBIfam" id="TIGR00302">
    <property type="entry name" value="phosphoribosylformylglycinamidine synthase subunit PurS"/>
    <property type="match status" value="1"/>
</dbReference>
<dbReference type="KEGG" id="tsa:AciPR4_3377"/>
<keyword evidence="5 6" id="KW-0067">ATP-binding</keyword>
<proteinExistence type="inferred from homology"/>
<comment type="function">
    <text evidence="6">Part of the phosphoribosylformylglycinamidine synthase complex involved in the purines biosynthetic pathway. Catalyzes the ATP-dependent conversion of formylglycinamide ribonucleotide (FGAR) and glutamine to yield formylglycinamidine ribonucleotide (FGAM) and glutamate. The FGAM synthase complex is composed of three subunits. PurQ produces an ammonia molecule by converting glutamine to glutamate. PurL transfers the ammonia molecule to FGAR to form FGAM in an ATP-dependent manner. PurS interacts with PurQ and PurL and is thought to assist in the transfer of the ammonia molecule from PurQ to PurL.</text>
</comment>
<dbReference type="STRING" id="401053.AciPR4_3377"/>
<evidence type="ECO:0000256" key="5">
    <source>
        <dbReference type="ARBA" id="ARBA00022840"/>
    </source>
</evidence>
<dbReference type="GO" id="GO:0005737">
    <property type="term" value="C:cytoplasm"/>
    <property type="evidence" value="ECO:0007669"/>
    <property type="project" value="UniProtKB-SubCell"/>
</dbReference>
<dbReference type="HOGENOM" id="CLU_164833_3_1_0"/>